<feature type="domain" description="HTH cro/C1-type" evidence="1">
    <location>
        <begin position="21"/>
        <end position="75"/>
    </location>
</feature>
<dbReference type="GO" id="GO:0003677">
    <property type="term" value="F:DNA binding"/>
    <property type="evidence" value="ECO:0007669"/>
    <property type="project" value="InterPro"/>
</dbReference>
<keyword evidence="3" id="KW-1185">Reference proteome</keyword>
<dbReference type="OrthoDB" id="9785973at2"/>
<dbReference type="EMBL" id="CP041636">
    <property type="protein sequence ID" value="QDO96241.1"/>
    <property type="molecule type" value="Genomic_DNA"/>
</dbReference>
<dbReference type="InterPro" id="IPR001387">
    <property type="entry name" value="Cro/C1-type_HTH"/>
</dbReference>
<organism evidence="2 3">
    <name type="scientific">Ferrovibrio terrae</name>
    <dbReference type="NCBI Taxonomy" id="2594003"/>
    <lineage>
        <taxon>Bacteria</taxon>
        <taxon>Pseudomonadati</taxon>
        <taxon>Pseudomonadota</taxon>
        <taxon>Alphaproteobacteria</taxon>
        <taxon>Rhodospirillales</taxon>
        <taxon>Rhodospirillaceae</taxon>
        <taxon>Ferrovibrio</taxon>
    </lineage>
</organism>
<dbReference type="AlphaFoldDB" id="A0A516GXH7"/>
<dbReference type="SUPFAM" id="SSF47413">
    <property type="entry name" value="lambda repressor-like DNA-binding domains"/>
    <property type="match status" value="1"/>
</dbReference>
<dbReference type="Gene3D" id="1.10.260.40">
    <property type="entry name" value="lambda repressor-like DNA-binding domains"/>
    <property type="match status" value="1"/>
</dbReference>
<dbReference type="SMART" id="SM00530">
    <property type="entry name" value="HTH_XRE"/>
    <property type="match status" value="1"/>
</dbReference>
<dbReference type="Gene3D" id="3.30.450.180">
    <property type="match status" value="1"/>
</dbReference>
<proteinExistence type="predicted"/>
<dbReference type="CDD" id="cd00093">
    <property type="entry name" value="HTH_XRE"/>
    <property type="match status" value="1"/>
</dbReference>
<dbReference type="PROSITE" id="PS50943">
    <property type="entry name" value="HTH_CROC1"/>
    <property type="match status" value="1"/>
</dbReference>
<dbReference type="Pfam" id="PF17765">
    <property type="entry name" value="MLTR_LBD"/>
    <property type="match status" value="1"/>
</dbReference>
<sequence>MNEMLVVSPARTDRAAFPDLLRQWRGERRMSQLGLATEAGISTRHLCFLEKGRSQPSREMVVLLAQVLDIPLAAQNALLMAAGFAPLFTEARLDAPELSSVQQALDFMLAQQEPFPALVVDEAWNLRHRNTAATRILGALRPFYTVPEELSQNVMHVMCHPGGMRRFMPNWQDFTAAYLQVLHREATQGLSHAAAHLREDLLRYPDMPEAFSSSGMDSPVVPMQLRIGKHDLSFFVTLTTFAMPRDVTLQQIKIEGFFPADAATAQLARKLAAEPEFSLLD</sequence>
<accession>A0A516GXH7</accession>
<name>A0A516GXH7_9PROT</name>
<dbReference type="Proteomes" id="UP000317496">
    <property type="component" value="Chromosome"/>
</dbReference>
<dbReference type="RefSeq" id="WP_144067222.1">
    <property type="nucleotide sequence ID" value="NZ_CP041636.1"/>
</dbReference>
<gene>
    <name evidence="2" type="ORF">FNB15_02630</name>
</gene>
<dbReference type="Pfam" id="PF01381">
    <property type="entry name" value="HTH_3"/>
    <property type="match status" value="1"/>
</dbReference>
<dbReference type="PANTHER" id="PTHR35010:SF4">
    <property type="entry name" value="BLL5781 PROTEIN"/>
    <property type="match status" value="1"/>
</dbReference>
<dbReference type="PANTHER" id="PTHR35010">
    <property type="entry name" value="BLL4672 PROTEIN-RELATED"/>
    <property type="match status" value="1"/>
</dbReference>
<reference evidence="2 3" key="1">
    <citation type="submission" date="2019-07" db="EMBL/GenBank/DDBJ databases">
        <title>Genome sequencing for Ferrovibrio sp. K5.</title>
        <authorList>
            <person name="Park S.-J."/>
        </authorList>
    </citation>
    <scope>NUCLEOTIDE SEQUENCE [LARGE SCALE GENOMIC DNA]</scope>
    <source>
        <strain evidence="2 3">K5</strain>
    </source>
</reference>
<evidence type="ECO:0000313" key="3">
    <source>
        <dbReference type="Proteomes" id="UP000317496"/>
    </source>
</evidence>
<protein>
    <submittedName>
        <fullName evidence="2">Helix-turn-helix transcriptional regulator</fullName>
    </submittedName>
</protein>
<dbReference type="InterPro" id="IPR010982">
    <property type="entry name" value="Lambda_DNA-bd_dom_sf"/>
</dbReference>
<evidence type="ECO:0000313" key="2">
    <source>
        <dbReference type="EMBL" id="QDO96241.1"/>
    </source>
</evidence>
<dbReference type="InterPro" id="IPR041413">
    <property type="entry name" value="MLTR_LBD"/>
</dbReference>
<dbReference type="KEGG" id="fer:FNB15_02630"/>
<evidence type="ECO:0000259" key="1">
    <source>
        <dbReference type="PROSITE" id="PS50943"/>
    </source>
</evidence>